<protein>
    <recommendedName>
        <fullName evidence="3">YolD-like protein</fullName>
    </recommendedName>
</protein>
<evidence type="ECO:0000313" key="2">
    <source>
        <dbReference type="Proteomes" id="UP000078447"/>
    </source>
</evidence>
<organism evidence="1 2">
    <name type="scientific">Exiguobacterium undae</name>
    <dbReference type="NCBI Taxonomy" id="169177"/>
    <lineage>
        <taxon>Bacteria</taxon>
        <taxon>Bacillati</taxon>
        <taxon>Bacillota</taxon>
        <taxon>Bacilli</taxon>
        <taxon>Bacillales</taxon>
        <taxon>Bacillales Family XII. Incertae Sedis</taxon>
        <taxon>Exiguobacterium</taxon>
    </lineage>
</organism>
<comment type="caution">
    <text evidence="1">The sequence shown here is derived from an EMBL/GenBank/DDBJ whole genome shotgun (WGS) entry which is preliminary data.</text>
</comment>
<reference evidence="1 2" key="1">
    <citation type="submission" date="2016-03" db="EMBL/GenBank/DDBJ databases">
        <authorList>
            <person name="Cho S.-Y."/>
            <person name="Lim S."/>
            <person name="Kim H."/>
            <person name="Soh E.H."/>
            <person name="Moon J.S."/>
        </authorList>
    </citation>
    <scope>NUCLEOTIDE SEQUENCE [LARGE SCALE GENOMIC DNA]</scope>
    <source>
        <strain evidence="1 2">KCTC 3810</strain>
    </source>
</reference>
<evidence type="ECO:0008006" key="3">
    <source>
        <dbReference type="Google" id="ProtNLM"/>
    </source>
</evidence>
<dbReference type="RefSeq" id="WP_026832864.1">
    <property type="nucleotide sequence ID" value="NZ_LVVL01000001.1"/>
</dbReference>
<sequence>MLQSKKRTERKWRQRTTRNHILQLEHLYKTHPVLPTAQTKIVFQRMLEDAIRTGRTMTIDYLQHGNATALTGSVTTLFHARGLIELKTSTGLYRRITFDSLLAIRESI</sequence>
<dbReference type="Proteomes" id="UP000078447">
    <property type="component" value="Unassembled WGS sequence"/>
</dbReference>
<gene>
    <name evidence="1" type="ORF">A3783_05115</name>
</gene>
<proteinExistence type="predicted"/>
<keyword evidence="2" id="KW-1185">Reference proteome</keyword>
<accession>A0ABX2VAY7</accession>
<name>A0ABX2VAY7_9BACL</name>
<evidence type="ECO:0000313" key="1">
    <source>
        <dbReference type="EMBL" id="OAN15321.1"/>
    </source>
</evidence>
<dbReference type="EMBL" id="LVVL01000001">
    <property type="protein sequence ID" value="OAN15321.1"/>
    <property type="molecule type" value="Genomic_DNA"/>
</dbReference>